<protein>
    <submittedName>
        <fullName evidence="1">Uncharacterized protein</fullName>
    </submittedName>
</protein>
<evidence type="ECO:0000313" key="2">
    <source>
        <dbReference type="Proteomes" id="UP001429580"/>
    </source>
</evidence>
<dbReference type="EMBL" id="JAASQI010000002">
    <property type="protein sequence ID" value="NIJ57161.1"/>
    <property type="molecule type" value="Genomic_DNA"/>
</dbReference>
<gene>
    <name evidence="1" type="ORF">FHS82_000987</name>
</gene>
<sequence>MTDPIKHLTSAVYSALCVDLQPVIETVYRSEDGKRIEDGCRARRPCETEVDVIMFPQTWSSTALGFGGIGGQAFTAAYTVVVQGPSGEALVYFGGNLAYRIKRPNHMFGDDVRNRHLRPVGKQHLYEDKS</sequence>
<keyword evidence="2" id="KW-1185">Reference proteome</keyword>
<proteinExistence type="predicted"/>
<comment type="caution">
    <text evidence="1">The sequence shown here is derived from an EMBL/GenBank/DDBJ whole genome shotgun (WGS) entry which is preliminary data.</text>
</comment>
<organism evidence="1 2">
    <name type="scientific">Pseudochelatococcus lubricantis</name>
    <dbReference type="NCBI Taxonomy" id="1538102"/>
    <lineage>
        <taxon>Bacteria</taxon>
        <taxon>Pseudomonadati</taxon>
        <taxon>Pseudomonadota</taxon>
        <taxon>Alphaproteobacteria</taxon>
        <taxon>Hyphomicrobiales</taxon>
        <taxon>Chelatococcaceae</taxon>
        <taxon>Pseudochelatococcus</taxon>
    </lineage>
</organism>
<dbReference type="RefSeq" id="WP_166949422.1">
    <property type="nucleotide sequence ID" value="NZ_JAASQI010000002.1"/>
</dbReference>
<name>A0ABX0UW28_9HYPH</name>
<accession>A0ABX0UW28</accession>
<dbReference type="Proteomes" id="UP001429580">
    <property type="component" value="Unassembled WGS sequence"/>
</dbReference>
<evidence type="ECO:0000313" key="1">
    <source>
        <dbReference type="EMBL" id="NIJ57161.1"/>
    </source>
</evidence>
<reference evidence="1 2" key="1">
    <citation type="submission" date="2020-03" db="EMBL/GenBank/DDBJ databases">
        <title>Genomic Encyclopedia of Type Strains, Phase IV (KMG-IV): sequencing the most valuable type-strain genomes for metagenomic binning, comparative biology and taxonomic classification.</title>
        <authorList>
            <person name="Goeker M."/>
        </authorList>
    </citation>
    <scope>NUCLEOTIDE SEQUENCE [LARGE SCALE GENOMIC DNA]</scope>
    <source>
        <strain evidence="1 2">DSM 103870</strain>
    </source>
</reference>